<sequence length="216" mass="23507">MTFVRTALLRSMLSLSAAALFVSAAARPAAAQAPTQTRIAVVNPAKVFNDMAETKALQVRMAEDQKRFESDSKARATKLEEMKRGLGDLKPDSPQANAANEALMTESVNYKVWGETERAKAEFKQKRQMKALFDKIQVAIATVAKRDGIDLVIADSSERLPDDIGQMDMRALRAMILQKNVLFVNPNKQGLDITAAVQLQLDAEFKAAGPAAGTGK</sequence>
<evidence type="ECO:0000313" key="4">
    <source>
        <dbReference type="EMBL" id="CAA9402666.1"/>
    </source>
</evidence>
<dbReference type="InterPro" id="IPR005632">
    <property type="entry name" value="Chaperone_Skp"/>
</dbReference>
<dbReference type="PROSITE" id="PS51318">
    <property type="entry name" value="TAT"/>
    <property type="match status" value="1"/>
</dbReference>
<dbReference type="PANTHER" id="PTHR35089:SF1">
    <property type="entry name" value="CHAPERONE PROTEIN SKP"/>
    <property type="match status" value="1"/>
</dbReference>
<dbReference type="PANTHER" id="PTHR35089">
    <property type="entry name" value="CHAPERONE PROTEIN SKP"/>
    <property type="match status" value="1"/>
</dbReference>
<evidence type="ECO:0008006" key="5">
    <source>
        <dbReference type="Google" id="ProtNLM"/>
    </source>
</evidence>
<evidence type="ECO:0000256" key="3">
    <source>
        <dbReference type="SAM" id="SignalP"/>
    </source>
</evidence>
<reference evidence="4" key="1">
    <citation type="submission" date="2020-02" db="EMBL/GenBank/DDBJ databases">
        <authorList>
            <person name="Meier V. D."/>
        </authorList>
    </citation>
    <scope>NUCLEOTIDE SEQUENCE</scope>
    <source>
        <strain evidence="4">AVDCRST_MAG64</strain>
    </source>
</reference>
<evidence type="ECO:0000256" key="2">
    <source>
        <dbReference type="ARBA" id="ARBA00022729"/>
    </source>
</evidence>
<dbReference type="SUPFAM" id="SSF111384">
    <property type="entry name" value="OmpH-like"/>
    <property type="match status" value="1"/>
</dbReference>
<comment type="similarity">
    <text evidence="1">Belongs to the Skp family.</text>
</comment>
<dbReference type="EMBL" id="CADCUQ010000409">
    <property type="protein sequence ID" value="CAA9402666.1"/>
    <property type="molecule type" value="Genomic_DNA"/>
</dbReference>
<dbReference type="InterPro" id="IPR006311">
    <property type="entry name" value="TAT_signal"/>
</dbReference>
<dbReference type="Pfam" id="PF03938">
    <property type="entry name" value="OmpH"/>
    <property type="match status" value="1"/>
</dbReference>
<dbReference type="Gene3D" id="3.30.910.20">
    <property type="entry name" value="Skp domain"/>
    <property type="match status" value="1"/>
</dbReference>
<feature type="chain" id="PRO_5026929464" description="Outer membrane protein H" evidence="3">
    <location>
        <begin position="32"/>
        <end position="216"/>
    </location>
</feature>
<proteinExistence type="inferred from homology"/>
<dbReference type="SMART" id="SM00935">
    <property type="entry name" value="OmpH"/>
    <property type="match status" value="1"/>
</dbReference>
<dbReference type="InterPro" id="IPR024930">
    <property type="entry name" value="Skp_dom_sf"/>
</dbReference>
<gene>
    <name evidence="4" type="ORF">AVDCRST_MAG64-1793</name>
</gene>
<keyword evidence="2 3" id="KW-0732">Signal</keyword>
<dbReference type="GO" id="GO:0005829">
    <property type="term" value="C:cytosol"/>
    <property type="evidence" value="ECO:0007669"/>
    <property type="project" value="TreeGrafter"/>
</dbReference>
<protein>
    <recommendedName>
        <fullName evidence="5">Outer membrane protein H</fullName>
    </recommendedName>
</protein>
<feature type="signal peptide" evidence="3">
    <location>
        <begin position="1"/>
        <end position="31"/>
    </location>
</feature>
<accession>A0A6J4P060</accession>
<dbReference type="AlphaFoldDB" id="A0A6J4P060"/>
<evidence type="ECO:0000256" key="1">
    <source>
        <dbReference type="ARBA" id="ARBA00009091"/>
    </source>
</evidence>
<organism evidence="4">
    <name type="scientific">uncultured Phycisphaerae bacterium</name>
    <dbReference type="NCBI Taxonomy" id="904963"/>
    <lineage>
        <taxon>Bacteria</taxon>
        <taxon>Pseudomonadati</taxon>
        <taxon>Planctomycetota</taxon>
        <taxon>Phycisphaerae</taxon>
        <taxon>environmental samples</taxon>
    </lineage>
</organism>
<name>A0A6J4P060_9BACT</name>
<dbReference type="GO" id="GO:0051082">
    <property type="term" value="F:unfolded protein binding"/>
    <property type="evidence" value="ECO:0007669"/>
    <property type="project" value="InterPro"/>
</dbReference>
<dbReference type="GO" id="GO:0050821">
    <property type="term" value="P:protein stabilization"/>
    <property type="evidence" value="ECO:0007669"/>
    <property type="project" value="TreeGrafter"/>
</dbReference>